<dbReference type="SUPFAM" id="SSF53474">
    <property type="entry name" value="alpha/beta-Hydrolases"/>
    <property type="match status" value="1"/>
</dbReference>
<feature type="chain" id="PRO_5009128913" evidence="1">
    <location>
        <begin position="32"/>
        <end position="326"/>
    </location>
</feature>
<keyword evidence="4" id="KW-1185">Reference proteome</keyword>
<feature type="signal peptide" evidence="1">
    <location>
        <begin position="1"/>
        <end position="31"/>
    </location>
</feature>
<dbReference type="AlphaFoldDB" id="A0A1E3H5B8"/>
<dbReference type="InterPro" id="IPR000073">
    <property type="entry name" value="AB_hydrolase_1"/>
</dbReference>
<dbReference type="Pfam" id="PF00561">
    <property type="entry name" value="Abhydrolase_1"/>
    <property type="match status" value="1"/>
</dbReference>
<organism evidence="3 4">
    <name type="scientific">Methylobrevis pamukkalensis</name>
    <dbReference type="NCBI Taxonomy" id="1439726"/>
    <lineage>
        <taxon>Bacteria</taxon>
        <taxon>Pseudomonadati</taxon>
        <taxon>Pseudomonadota</taxon>
        <taxon>Alphaproteobacteria</taxon>
        <taxon>Hyphomicrobiales</taxon>
        <taxon>Pleomorphomonadaceae</taxon>
        <taxon>Methylobrevis</taxon>
    </lineage>
</organism>
<dbReference type="PANTHER" id="PTHR43433:SF5">
    <property type="entry name" value="AB HYDROLASE-1 DOMAIN-CONTAINING PROTEIN"/>
    <property type="match status" value="1"/>
</dbReference>
<proteinExistence type="predicted"/>
<gene>
    <name evidence="3" type="primary">xylF_2</name>
    <name evidence="3" type="ORF">A6302_01133</name>
</gene>
<dbReference type="Gene3D" id="3.40.50.1820">
    <property type="entry name" value="alpha/beta hydrolase"/>
    <property type="match status" value="1"/>
</dbReference>
<evidence type="ECO:0000259" key="2">
    <source>
        <dbReference type="Pfam" id="PF00561"/>
    </source>
</evidence>
<dbReference type="PRINTS" id="PR00111">
    <property type="entry name" value="ABHYDROLASE"/>
</dbReference>
<name>A0A1E3H5B8_9HYPH</name>
<evidence type="ECO:0000313" key="4">
    <source>
        <dbReference type="Proteomes" id="UP000094622"/>
    </source>
</evidence>
<evidence type="ECO:0000256" key="1">
    <source>
        <dbReference type="SAM" id="SignalP"/>
    </source>
</evidence>
<feature type="domain" description="AB hydrolase-1" evidence="2">
    <location>
        <begin position="75"/>
        <end position="308"/>
    </location>
</feature>
<sequence length="326" mass="34566">MPFLSPPHRSRPYLAAVAALLLLSSATGTFASEDAQPTPRPVAPVCGAACVDTLSVDVDGNRIAYRRLGPAEGVPLVLLNRFRGTMDDWDPAFLDRVAASRPVILFDNVGVARSGGRSSPRLAGWADDAAAIVRTLTDGPVDLLGFSFGGLVAQELTLRHQDLVRRLVIVGSGAGYVEGANLSPKAIEVATKPVNADEDFLFLFFRDTPTSQAAGRAYLDRLEARADAHAALVAPESWQAMLSAGSDVGTPETSLLLRAPAITVPVLVANGIEDAMIPTLQSFALARALPNAKLIVYPDSGHAFLFQHVAEFAADVDRFLSAESVR</sequence>
<keyword evidence="1" id="KW-0732">Signal</keyword>
<keyword evidence="3" id="KW-0378">Hydrolase</keyword>
<dbReference type="PANTHER" id="PTHR43433">
    <property type="entry name" value="HYDROLASE, ALPHA/BETA FOLD FAMILY PROTEIN"/>
    <property type="match status" value="1"/>
</dbReference>
<accession>A0A1E3H5B8</accession>
<comment type="caution">
    <text evidence="3">The sequence shown here is derived from an EMBL/GenBank/DDBJ whole genome shotgun (WGS) entry which is preliminary data.</text>
</comment>
<protein>
    <submittedName>
        <fullName evidence="3">2-hydroxymuconate semialdehyde hydrolase</fullName>
        <ecNumber evidence="3">3.7.1.9</ecNumber>
    </submittedName>
</protein>
<dbReference type="RefSeq" id="WP_169833500.1">
    <property type="nucleotide sequence ID" value="NZ_MCRJ01000019.1"/>
</dbReference>
<dbReference type="EMBL" id="MCRJ01000019">
    <property type="protein sequence ID" value="ODN71529.1"/>
    <property type="molecule type" value="Genomic_DNA"/>
</dbReference>
<dbReference type="Proteomes" id="UP000094622">
    <property type="component" value="Unassembled WGS sequence"/>
</dbReference>
<dbReference type="EC" id="3.7.1.9" evidence="3"/>
<dbReference type="GO" id="GO:0018775">
    <property type="term" value="F:2-hydroxymuconate-semialdehyde hydrolase activity"/>
    <property type="evidence" value="ECO:0007669"/>
    <property type="project" value="UniProtKB-EC"/>
</dbReference>
<dbReference type="InterPro" id="IPR050471">
    <property type="entry name" value="AB_hydrolase"/>
</dbReference>
<evidence type="ECO:0000313" key="3">
    <source>
        <dbReference type="EMBL" id="ODN71529.1"/>
    </source>
</evidence>
<dbReference type="PATRIC" id="fig|1439726.3.peg.1184"/>
<dbReference type="InterPro" id="IPR029058">
    <property type="entry name" value="AB_hydrolase_fold"/>
</dbReference>
<reference evidence="3 4" key="1">
    <citation type="submission" date="2016-07" db="EMBL/GenBank/DDBJ databases">
        <title>Draft Genome Sequence of Methylobrevis pamukkalensis PK2.</title>
        <authorList>
            <person name="Vasilenko O.V."/>
            <person name="Doronina N.V."/>
            <person name="Shmareva M.N."/>
            <person name="Tarlachkov S.V."/>
            <person name="Mustakhimov I."/>
            <person name="Trotsenko Y.A."/>
        </authorList>
    </citation>
    <scope>NUCLEOTIDE SEQUENCE [LARGE SCALE GENOMIC DNA]</scope>
    <source>
        <strain evidence="3 4">PK2</strain>
    </source>
</reference>